<protein>
    <recommendedName>
        <fullName evidence="2">DUF4709 domain-containing protein</fullName>
    </recommendedName>
</protein>
<feature type="coiled-coil region" evidence="1">
    <location>
        <begin position="254"/>
        <end position="281"/>
    </location>
</feature>
<feature type="coiled-coil region" evidence="1">
    <location>
        <begin position="429"/>
        <end position="460"/>
    </location>
</feature>
<keyword evidence="1" id="KW-0175">Coiled coil</keyword>
<keyword evidence="4" id="KW-1185">Reference proteome</keyword>
<feature type="coiled-coil region" evidence="1">
    <location>
        <begin position="181"/>
        <end position="215"/>
    </location>
</feature>
<evidence type="ECO:0000313" key="4">
    <source>
        <dbReference type="Proteomes" id="UP001211065"/>
    </source>
</evidence>
<feature type="domain" description="DUF4709" evidence="2">
    <location>
        <begin position="78"/>
        <end position="165"/>
    </location>
</feature>
<dbReference type="Proteomes" id="UP001211065">
    <property type="component" value="Unassembled WGS sequence"/>
</dbReference>
<evidence type="ECO:0000313" key="3">
    <source>
        <dbReference type="EMBL" id="KAJ3219576.1"/>
    </source>
</evidence>
<name>A0AAD5U000_9FUNG</name>
<dbReference type="Pfam" id="PF15821">
    <property type="entry name" value="DUF4709"/>
    <property type="match status" value="1"/>
</dbReference>
<evidence type="ECO:0000259" key="2">
    <source>
        <dbReference type="Pfam" id="PF15821"/>
    </source>
</evidence>
<dbReference type="InterPro" id="IPR031651">
    <property type="entry name" value="DUF4709"/>
</dbReference>
<comment type="caution">
    <text evidence="3">The sequence shown here is derived from an EMBL/GenBank/DDBJ whole genome shotgun (WGS) entry which is preliminary data.</text>
</comment>
<evidence type="ECO:0000256" key="1">
    <source>
        <dbReference type="SAM" id="Coils"/>
    </source>
</evidence>
<sequence length="539" mass="62950">MKEKELKDFILERNNHKITAYADNIFPDALITDELNKKPCRVVKKSKLDSVTRRNFEDKKYFQEILQSSVEYFDLERTNRPIQTDTTQIEPLKLVSIQFADLIKEVENWQNFLPLNYAEQQICTTEELTNTMNDVLKKQEKIHRQNIDRIRRAYRTKLNDSVARIVYEAKKEKESVEVYLREQQKLINEEKESNLLELRNKINNCKNELSKLKTQTVKYQILLRKNGIFDTEAYTMNDEKIRAEDLIEYFQQTISLKEDRLKEVKDNIDIMEKVVDAVENGVSAINLPNYIANISNNNFYYADSLMDLNNFNRHSIFNKVEENSDYAAVEQGNGSGNSSNKWKKALLSHRQSILQYNTRKQSEIIGKTTPVFNQHPNSGLQVHRSASALNGSTTEFSDMIITVEGEQFSIYEEASIVKKKLYQKLVEVKKGYSKKKENLIAEIEELNLNLKKKFEQKELKCKHYKSELFKEKIKKHWEIGKNTTNGVLLKDVNDIEKRMKVTNHDKVSFSDFNGPAGVEDLTKLVEQKKNLTILSNTLI</sequence>
<dbReference type="AlphaFoldDB" id="A0AAD5U000"/>
<accession>A0AAD5U000</accession>
<dbReference type="EMBL" id="JADGJW010000335">
    <property type="protein sequence ID" value="KAJ3219576.1"/>
    <property type="molecule type" value="Genomic_DNA"/>
</dbReference>
<reference evidence="3" key="1">
    <citation type="submission" date="2020-05" db="EMBL/GenBank/DDBJ databases">
        <title>Phylogenomic resolution of chytrid fungi.</title>
        <authorList>
            <person name="Stajich J.E."/>
            <person name="Amses K."/>
            <person name="Simmons R."/>
            <person name="Seto K."/>
            <person name="Myers J."/>
            <person name="Bonds A."/>
            <person name="Quandt C.A."/>
            <person name="Barry K."/>
            <person name="Liu P."/>
            <person name="Grigoriev I."/>
            <person name="Longcore J.E."/>
            <person name="James T.Y."/>
        </authorList>
    </citation>
    <scope>NUCLEOTIDE SEQUENCE</scope>
    <source>
        <strain evidence="3">JEL0476</strain>
    </source>
</reference>
<organism evidence="3 4">
    <name type="scientific">Clydaea vesicula</name>
    <dbReference type="NCBI Taxonomy" id="447962"/>
    <lineage>
        <taxon>Eukaryota</taxon>
        <taxon>Fungi</taxon>
        <taxon>Fungi incertae sedis</taxon>
        <taxon>Chytridiomycota</taxon>
        <taxon>Chytridiomycota incertae sedis</taxon>
        <taxon>Chytridiomycetes</taxon>
        <taxon>Lobulomycetales</taxon>
        <taxon>Lobulomycetaceae</taxon>
        <taxon>Clydaea</taxon>
    </lineage>
</organism>
<proteinExistence type="predicted"/>
<gene>
    <name evidence="3" type="ORF">HK099_004653</name>
</gene>